<organism evidence="1 2">
    <name type="scientific">Bradyrhizobium sediminis</name>
    <dbReference type="NCBI Taxonomy" id="2840469"/>
    <lineage>
        <taxon>Bacteria</taxon>
        <taxon>Pseudomonadati</taxon>
        <taxon>Pseudomonadota</taxon>
        <taxon>Alphaproteobacteria</taxon>
        <taxon>Hyphomicrobiales</taxon>
        <taxon>Nitrobacteraceae</taxon>
        <taxon>Bradyrhizobium</taxon>
    </lineage>
</organism>
<keyword evidence="2" id="KW-1185">Reference proteome</keyword>
<evidence type="ECO:0000313" key="1">
    <source>
        <dbReference type="EMBL" id="QWG25464.1"/>
    </source>
</evidence>
<dbReference type="EMBL" id="CP076136">
    <property type="protein sequence ID" value="QWG25464.1"/>
    <property type="molecule type" value="Genomic_DNA"/>
</dbReference>
<reference evidence="1 2" key="1">
    <citation type="submission" date="2021-06" db="EMBL/GenBank/DDBJ databases">
        <title>Bradyrhizobium sp. S2-11-4 Genome sequencing.</title>
        <authorList>
            <person name="Jin L."/>
        </authorList>
    </citation>
    <scope>NUCLEOTIDE SEQUENCE [LARGE SCALE GENOMIC DNA]</scope>
    <source>
        <strain evidence="1 2">S2-11-4</strain>
    </source>
</reference>
<dbReference type="Proteomes" id="UP000676951">
    <property type="component" value="Chromosome"/>
</dbReference>
<dbReference type="Gene3D" id="2.60.120.10">
    <property type="entry name" value="Jelly Rolls"/>
    <property type="match status" value="1"/>
</dbReference>
<dbReference type="RefSeq" id="WP_215606198.1">
    <property type="nucleotide sequence ID" value="NZ_CP076136.1"/>
</dbReference>
<evidence type="ECO:0000313" key="2">
    <source>
        <dbReference type="Proteomes" id="UP000676951"/>
    </source>
</evidence>
<accession>A0A975P3J0</accession>
<sequence>MAKPGDTYFNPVTRTKLVFTTTGASSGGRELAMEWFVPPDERLAAAAHCHAGPEGFGIEHFDLLEGSAACRIGQEEFSANAPHTFTILTNTSHVHPWNIGATVMKVRQRITPPTPDMAILAGVERFFETLTALSQQGRANRKGDIRNPLQAALVLADGLLPVTYLAGIPIGVQVRLLNGLAGLARRLGYQAHIMPEGATSA</sequence>
<protein>
    <submittedName>
        <fullName evidence="1">Uncharacterized protein</fullName>
    </submittedName>
</protein>
<gene>
    <name evidence="1" type="ORF">KMZ93_11610</name>
</gene>
<proteinExistence type="predicted"/>
<dbReference type="AlphaFoldDB" id="A0A975P3J0"/>
<dbReference type="InterPro" id="IPR014710">
    <property type="entry name" value="RmlC-like_jellyroll"/>
</dbReference>
<name>A0A975P3J0_9BRAD</name>